<keyword evidence="3" id="KW-1185">Reference proteome</keyword>
<dbReference type="OrthoDB" id="10316571at2759"/>
<feature type="transmembrane region" description="Helical" evidence="1">
    <location>
        <begin position="15"/>
        <end position="35"/>
    </location>
</feature>
<name>C5M0S7_PERM5</name>
<dbReference type="GeneID" id="9054991"/>
<protein>
    <submittedName>
        <fullName evidence="2">Uncharacterized protein</fullName>
    </submittedName>
</protein>
<proteinExistence type="predicted"/>
<evidence type="ECO:0000256" key="1">
    <source>
        <dbReference type="SAM" id="Phobius"/>
    </source>
</evidence>
<gene>
    <name evidence="2" type="ORF">Pmar_PMAR029158</name>
</gene>
<evidence type="ECO:0000313" key="3">
    <source>
        <dbReference type="Proteomes" id="UP000007800"/>
    </source>
</evidence>
<evidence type="ECO:0000313" key="2">
    <source>
        <dbReference type="EMBL" id="EEQ97435.1"/>
    </source>
</evidence>
<dbReference type="InParanoid" id="C5M0S7"/>
<keyword evidence="1" id="KW-0812">Transmembrane</keyword>
<dbReference type="EMBL" id="GG687161">
    <property type="protein sequence ID" value="EEQ97435.1"/>
    <property type="molecule type" value="Genomic_DNA"/>
</dbReference>
<dbReference type="AlphaFoldDB" id="C5M0S7"/>
<organism evidence="3">
    <name type="scientific">Perkinsus marinus (strain ATCC 50983 / TXsc)</name>
    <dbReference type="NCBI Taxonomy" id="423536"/>
    <lineage>
        <taxon>Eukaryota</taxon>
        <taxon>Sar</taxon>
        <taxon>Alveolata</taxon>
        <taxon>Perkinsozoa</taxon>
        <taxon>Perkinsea</taxon>
        <taxon>Perkinsida</taxon>
        <taxon>Perkinsidae</taxon>
        <taxon>Perkinsus</taxon>
    </lineage>
</organism>
<dbReference type="OMA" id="PYVQYLA"/>
<dbReference type="RefSeq" id="XP_002764718.1">
    <property type="nucleotide sequence ID" value="XM_002764672.1"/>
</dbReference>
<dbReference type="Proteomes" id="UP000007800">
    <property type="component" value="Unassembled WGS sequence"/>
</dbReference>
<feature type="transmembrane region" description="Helical" evidence="1">
    <location>
        <begin position="83"/>
        <end position="104"/>
    </location>
</feature>
<reference evidence="2 3" key="1">
    <citation type="submission" date="2008-07" db="EMBL/GenBank/DDBJ databases">
        <authorList>
            <person name="El-Sayed N."/>
            <person name="Caler E."/>
            <person name="Inman J."/>
            <person name="Amedeo P."/>
            <person name="Hass B."/>
            <person name="Wortman J."/>
        </authorList>
    </citation>
    <scope>NUCLEOTIDE SEQUENCE [LARGE SCALE GENOMIC DNA]</scope>
    <source>
        <strain evidence="3">ATCC 50983 / TXsc</strain>
    </source>
</reference>
<keyword evidence="1" id="KW-1133">Transmembrane helix</keyword>
<sequence length="108" mass="11908">MDIFPAIVQLRTMSWVPWALSSAMAFIAVTGVLFATTTTSGKESPEPLAVRRSARLRERKDLSGGDAALEEVQADPRARRTAINYLIVTMSIAIFMMADVLVPIQNQR</sequence>
<keyword evidence="1" id="KW-0472">Membrane</keyword>
<accession>C5M0S7</accession>